<dbReference type="Proteomes" id="UP000499080">
    <property type="component" value="Unassembled WGS sequence"/>
</dbReference>
<reference evidence="1 2" key="1">
    <citation type="journal article" date="2019" name="Sci. Rep.">
        <title>Orb-weaving spider Araneus ventricosus genome elucidates the spidroin gene catalogue.</title>
        <authorList>
            <person name="Kono N."/>
            <person name="Nakamura H."/>
            <person name="Ohtoshi R."/>
            <person name="Moran D.A.P."/>
            <person name="Shinohara A."/>
            <person name="Yoshida Y."/>
            <person name="Fujiwara M."/>
            <person name="Mori M."/>
            <person name="Tomita M."/>
            <person name="Arakawa K."/>
        </authorList>
    </citation>
    <scope>NUCLEOTIDE SEQUENCE [LARGE SCALE GENOMIC DNA]</scope>
</reference>
<accession>A0A4Y2CG49</accession>
<comment type="caution">
    <text evidence="1">The sequence shown here is derived from an EMBL/GenBank/DDBJ whole genome shotgun (WGS) entry which is preliminary data.</text>
</comment>
<protein>
    <submittedName>
        <fullName evidence="1">Uncharacterized protein</fullName>
    </submittedName>
</protein>
<keyword evidence="2" id="KW-1185">Reference proteome</keyword>
<name>A0A4Y2CG49_ARAVE</name>
<proteinExistence type="predicted"/>
<gene>
    <name evidence="1" type="ORF">AVEN_269853_1</name>
</gene>
<evidence type="ECO:0000313" key="1">
    <source>
        <dbReference type="EMBL" id="GBM02934.1"/>
    </source>
</evidence>
<dbReference type="EMBL" id="BGPR01000185">
    <property type="protein sequence ID" value="GBM02934.1"/>
    <property type="molecule type" value="Genomic_DNA"/>
</dbReference>
<sequence>MHHLSGIHDDVSDELLGVTSRNLQHERHTHLRGLDARCGPPTCRLLFQNAHGLVPVPSSEETVVGKRKKGSPIRTVNFFHPHLKETKKYESVKGLCKSALFRHSSSVQPVFFSRRELDVAGERFFLFPI</sequence>
<dbReference type="AlphaFoldDB" id="A0A4Y2CG49"/>
<evidence type="ECO:0000313" key="2">
    <source>
        <dbReference type="Proteomes" id="UP000499080"/>
    </source>
</evidence>
<organism evidence="1 2">
    <name type="scientific">Araneus ventricosus</name>
    <name type="common">Orbweaver spider</name>
    <name type="synonym">Epeira ventricosa</name>
    <dbReference type="NCBI Taxonomy" id="182803"/>
    <lineage>
        <taxon>Eukaryota</taxon>
        <taxon>Metazoa</taxon>
        <taxon>Ecdysozoa</taxon>
        <taxon>Arthropoda</taxon>
        <taxon>Chelicerata</taxon>
        <taxon>Arachnida</taxon>
        <taxon>Araneae</taxon>
        <taxon>Araneomorphae</taxon>
        <taxon>Entelegynae</taxon>
        <taxon>Araneoidea</taxon>
        <taxon>Araneidae</taxon>
        <taxon>Araneus</taxon>
    </lineage>
</organism>